<keyword evidence="3" id="KW-0378">Hydrolase</keyword>
<dbReference type="InterPro" id="IPR012296">
    <property type="entry name" value="Nuclease_put_TT1808"/>
</dbReference>
<dbReference type="PANTHER" id="PTHR35400">
    <property type="entry name" value="SLR1083 PROTEIN"/>
    <property type="match status" value="1"/>
</dbReference>
<keyword evidence="4" id="KW-1185">Reference proteome</keyword>
<keyword evidence="3" id="KW-0255">Endonuclease</keyword>
<dbReference type="InterPro" id="IPR008538">
    <property type="entry name" value="Uma2"/>
</dbReference>
<dbReference type="Pfam" id="PF05685">
    <property type="entry name" value="Uma2"/>
    <property type="match status" value="1"/>
</dbReference>
<evidence type="ECO:0000256" key="1">
    <source>
        <dbReference type="SAM" id="MobiDB-lite"/>
    </source>
</evidence>
<evidence type="ECO:0000313" key="3">
    <source>
        <dbReference type="EMBL" id="GAA2915058.1"/>
    </source>
</evidence>
<accession>A0ABN3WGB2</accession>
<feature type="region of interest" description="Disordered" evidence="1">
    <location>
        <begin position="1"/>
        <end position="30"/>
    </location>
</feature>
<name>A0ABN3WGB2_9ACTN</name>
<feature type="compositionally biased region" description="Basic and acidic residues" evidence="1">
    <location>
        <begin position="1"/>
        <end position="22"/>
    </location>
</feature>
<proteinExistence type="predicted"/>
<evidence type="ECO:0000259" key="2">
    <source>
        <dbReference type="Pfam" id="PF05685"/>
    </source>
</evidence>
<dbReference type="EMBL" id="BAAAVI010000142">
    <property type="protein sequence ID" value="GAA2915058.1"/>
    <property type="molecule type" value="Genomic_DNA"/>
</dbReference>
<sequence length="208" mass="23004">MRESETPDTERVTGKRTMEPATRRTILPGGPPFTVDDLLTFPDDGNRYELFDGSLLVSPPPVPPHQFASLRLVRVLEDAAPPEFEPLPAVGLRAGRRDFFVPDLVVVPTEAVEETELMFRPEDILLAVEIVSPTTEARDRHLKRAAYAAAGIPAYWRIELSEGPSVHVHELAGDEYKPAERYDAGEAATLLAPFGVRFDPAVLVRPRA</sequence>
<reference evidence="3 4" key="1">
    <citation type="journal article" date="2019" name="Int. J. Syst. Evol. Microbiol.">
        <title>The Global Catalogue of Microorganisms (GCM) 10K type strain sequencing project: providing services to taxonomists for standard genome sequencing and annotation.</title>
        <authorList>
            <consortium name="The Broad Institute Genomics Platform"/>
            <consortium name="The Broad Institute Genome Sequencing Center for Infectious Disease"/>
            <person name="Wu L."/>
            <person name="Ma J."/>
        </authorList>
    </citation>
    <scope>NUCLEOTIDE SEQUENCE [LARGE SCALE GENOMIC DNA]</scope>
    <source>
        <strain evidence="3 4">JCM 6242</strain>
    </source>
</reference>
<keyword evidence="3" id="KW-0540">Nuclease</keyword>
<dbReference type="PANTHER" id="PTHR35400:SF3">
    <property type="entry name" value="SLL1072 PROTEIN"/>
    <property type="match status" value="1"/>
</dbReference>
<dbReference type="CDD" id="cd06260">
    <property type="entry name" value="DUF820-like"/>
    <property type="match status" value="1"/>
</dbReference>
<dbReference type="Proteomes" id="UP001500831">
    <property type="component" value="Unassembled WGS sequence"/>
</dbReference>
<dbReference type="SUPFAM" id="SSF52980">
    <property type="entry name" value="Restriction endonuclease-like"/>
    <property type="match status" value="1"/>
</dbReference>
<protein>
    <submittedName>
        <fullName evidence="3">Uma2 family endonuclease</fullName>
    </submittedName>
</protein>
<organism evidence="3 4">
    <name type="scientific">Streptosporangium fragile</name>
    <dbReference type="NCBI Taxonomy" id="46186"/>
    <lineage>
        <taxon>Bacteria</taxon>
        <taxon>Bacillati</taxon>
        <taxon>Actinomycetota</taxon>
        <taxon>Actinomycetes</taxon>
        <taxon>Streptosporangiales</taxon>
        <taxon>Streptosporangiaceae</taxon>
        <taxon>Streptosporangium</taxon>
    </lineage>
</organism>
<gene>
    <name evidence="3" type="ORF">GCM10010517_81360</name>
</gene>
<dbReference type="GO" id="GO:0004519">
    <property type="term" value="F:endonuclease activity"/>
    <property type="evidence" value="ECO:0007669"/>
    <property type="project" value="UniProtKB-KW"/>
</dbReference>
<evidence type="ECO:0000313" key="4">
    <source>
        <dbReference type="Proteomes" id="UP001500831"/>
    </source>
</evidence>
<dbReference type="Gene3D" id="3.90.1570.10">
    <property type="entry name" value="tt1808, chain A"/>
    <property type="match status" value="1"/>
</dbReference>
<feature type="domain" description="Putative restriction endonuclease" evidence="2">
    <location>
        <begin position="36"/>
        <end position="195"/>
    </location>
</feature>
<dbReference type="InterPro" id="IPR011335">
    <property type="entry name" value="Restrct_endonuc-II-like"/>
</dbReference>
<comment type="caution">
    <text evidence="3">The sequence shown here is derived from an EMBL/GenBank/DDBJ whole genome shotgun (WGS) entry which is preliminary data.</text>
</comment>